<feature type="compositionally biased region" description="Basic and acidic residues" evidence="1">
    <location>
        <begin position="46"/>
        <end position="59"/>
    </location>
</feature>
<proteinExistence type="predicted"/>
<dbReference type="EMBL" id="SEKV01000380">
    <property type="protein sequence ID" value="TFY58110.1"/>
    <property type="molecule type" value="Genomic_DNA"/>
</dbReference>
<evidence type="ECO:0000313" key="2">
    <source>
        <dbReference type="EMBL" id="TFY58110.1"/>
    </source>
</evidence>
<protein>
    <submittedName>
        <fullName evidence="2">Uncharacterized protein</fullName>
    </submittedName>
</protein>
<feature type="compositionally biased region" description="Basic and acidic residues" evidence="1">
    <location>
        <begin position="15"/>
        <end position="26"/>
    </location>
</feature>
<gene>
    <name evidence="2" type="ORF">EVJ58_g6615</name>
</gene>
<dbReference type="AlphaFoldDB" id="A0A4Y9Y7S1"/>
<feature type="compositionally biased region" description="Acidic residues" evidence="1">
    <location>
        <begin position="27"/>
        <end position="45"/>
    </location>
</feature>
<dbReference type="STRING" id="34475.A0A4Y9Y7S1"/>
<dbReference type="Proteomes" id="UP000298390">
    <property type="component" value="Unassembled WGS sequence"/>
</dbReference>
<reference evidence="2 3" key="1">
    <citation type="submission" date="2019-01" db="EMBL/GenBank/DDBJ databases">
        <title>Genome sequencing of the rare red list fungi Fomitopsis rosea.</title>
        <authorList>
            <person name="Buettner E."/>
            <person name="Kellner H."/>
        </authorList>
    </citation>
    <scope>NUCLEOTIDE SEQUENCE [LARGE SCALE GENOMIC DNA]</scope>
    <source>
        <strain evidence="2 3">DSM 105464</strain>
    </source>
</reference>
<organism evidence="2 3">
    <name type="scientific">Rhodofomes roseus</name>
    <dbReference type="NCBI Taxonomy" id="34475"/>
    <lineage>
        <taxon>Eukaryota</taxon>
        <taxon>Fungi</taxon>
        <taxon>Dikarya</taxon>
        <taxon>Basidiomycota</taxon>
        <taxon>Agaricomycotina</taxon>
        <taxon>Agaricomycetes</taxon>
        <taxon>Polyporales</taxon>
        <taxon>Rhodofomes</taxon>
    </lineage>
</organism>
<accession>A0A4Y9Y7S1</accession>
<evidence type="ECO:0000256" key="1">
    <source>
        <dbReference type="SAM" id="MobiDB-lite"/>
    </source>
</evidence>
<feature type="region of interest" description="Disordered" evidence="1">
    <location>
        <begin position="1"/>
        <end position="76"/>
    </location>
</feature>
<sequence>MFTPSSVFALTPVAAKKDKAWGKADESESDEDESDDDEDDDEDEGEAGKKSHIPQDRRAGAGVQKKKMSGLASFAK</sequence>
<evidence type="ECO:0000313" key="3">
    <source>
        <dbReference type="Proteomes" id="UP000298390"/>
    </source>
</evidence>
<name>A0A4Y9Y7S1_9APHY</name>
<comment type="caution">
    <text evidence="2">The sequence shown here is derived from an EMBL/GenBank/DDBJ whole genome shotgun (WGS) entry which is preliminary data.</text>
</comment>